<proteinExistence type="inferred from homology"/>
<name>A0A4U2Q4E3_9BACL</name>
<evidence type="ECO:0000259" key="8">
    <source>
        <dbReference type="PROSITE" id="PS50983"/>
    </source>
</evidence>
<evidence type="ECO:0000256" key="1">
    <source>
        <dbReference type="ARBA" id="ARBA00004196"/>
    </source>
</evidence>
<dbReference type="SMART" id="SM00342">
    <property type="entry name" value="HTH_ARAC"/>
    <property type="match status" value="1"/>
</dbReference>
<dbReference type="InterPro" id="IPR009057">
    <property type="entry name" value="Homeodomain-like_sf"/>
</dbReference>
<dbReference type="InterPro" id="IPR002491">
    <property type="entry name" value="ABC_transptr_periplasmic_BD"/>
</dbReference>
<keyword evidence="5" id="KW-0805">Transcription regulation</keyword>
<evidence type="ECO:0000256" key="3">
    <source>
        <dbReference type="ARBA" id="ARBA00022448"/>
    </source>
</evidence>
<dbReference type="Proteomes" id="UP000308114">
    <property type="component" value="Unassembled WGS sequence"/>
</dbReference>
<dbReference type="GO" id="GO:1901678">
    <property type="term" value="P:iron coordination entity transport"/>
    <property type="evidence" value="ECO:0007669"/>
    <property type="project" value="UniProtKB-ARBA"/>
</dbReference>
<dbReference type="GO" id="GO:0043565">
    <property type="term" value="F:sequence-specific DNA binding"/>
    <property type="evidence" value="ECO:0007669"/>
    <property type="project" value="InterPro"/>
</dbReference>
<evidence type="ECO:0000256" key="5">
    <source>
        <dbReference type="ARBA" id="ARBA00023015"/>
    </source>
</evidence>
<dbReference type="EMBL" id="PNXQ01000012">
    <property type="protein sequence ID" value="TKH44308.1"/>
    <property type="molecule type" value="Genomic_DNA"/>
</dbReference>
<dbReference type="InterPro" id="IPR018060">
    <property type="entry name" value="HTH_AraC"/>
</dbReference>
<evidence type="ECO:0000259" key="7">
    <source>
        <dbReference type="PROSITE" id="PS01124"/>
    </source>
</evidence>
<sequence>MGLFVLNNKSIHLKIVNITIYICRNRRLKILTQVQAQPNENAWIAKWESTQPLTDKWLTVGEIHYFLSHALIIITDGQAVWNINGQHVHVAFGDLIAIEKGSLIEVIEGGNLDLAGWKIQFDTYSFHQEREIMKFEWHVPTGKTYQKVQLTRGFLASIRDRLSEEQVCDGISEMMVENQHLLYGLLKNLYHIQPTEQQTTENGIIRSITYMQEHYDEVITREQLAQMAGISQWHYSRKFSELCGQPPLEYLAKYRIYRAQEELLLTSAKSQEIAKKVGFEDAHYFSRRFKHFTGVSPGNYVRTLEQRKILSISPLCADVLIDLGIIPYAVMVTPLLLPQHQRQLFEKHQVELLEVPQYDINITLIQQKKPELIVGHLLTEDTKKKLRTIAPIITGLTIHLDVLLDQFAALFNKKAAAEKLQAQMEEGVRAARKQLKRIIDSSATVMVLRVEPFGYRYLGGYSSEVSQLLYQKLGLSLPESLKAGEAWFNPCSLEQLLMANPDYLFVEKRVMENFSAEENMKKLMESSQWENVRAVKDHRVFYIDTSLWVDGSGVVGYTMIMDQIVSSLMDSPNNRAQ</sequence>
<comment type="caution">
    <text evidence="9">The sequence shown here is derived from an EMBL/GenBank/DDBJ whole genome shotgun (WGS) entry which is preliminary data.</text>
</comment>
<gene>
    <name evidence="9" type="ORF">C1I60_13365</name>
</gene>
<comment type="subcellular location">
    <subcellularLocation>
        <location evidence="1">Cell envelope</location>
    </subcellularLocation>
</comment>
<reference evidence="9 10" key="1">
    <citation type="submission" date="2018-01" db="EMBL/GenBank/DDBJ databases">
        <title>Bacillales members from the olive rhizosphere are effective biological control agents against Verticillium dahliae.</title>
        <authorList>
            <person name="Gomez-Lama C."/>
            <person name="Legarda G."/>
            <person name="Ruano-Rosa D."/>
            <person name="Pizarro-Tobias P."/>
            <person name="Valverde-Corredor A."/>
            <person name="Niqui J.L."/>
            <person name="Trivino J.C."/>
            <person name="Roca A."/>
            <person name="Mercado-Blanco J."/>
        </authorList>
    </citation>
    <scope>NUCLEOTIDE SEQUENCE [LARGE SCALE GENOMIC DNA]</scope>
    <source>
        <strain evidence="9 10">PIC167</strain>
    </source>
</reference>
<feature type="domain" description="Fe/B12 periplasmic-binding" evidence="8">
    <location>
        <begin position="308"/>
        <end position="572"/>
    </location>
</feature>
<dbReference type="PANTHER" id="PTHR30532:SF1">
    <property type="entry name" value="IRON(3+)-HYDROXAMATE-BINDING PROTEIN FHUD"/>
    <property type="match status" value="1"/>
</dbReference>
<dbReference type="PROSITE" id="PS01124">
    <property type="entry name" value="HTH_ARAC_FAMILY_2"/>
    <property type="match status" value="1"/>
</dbReference>
<evidence type="ECO:0000313" key="10">
    <source>
        <dbReference type="Proteomes" id="UP000308114"/>
    </source>
</evidence>
<dbReference type="SUPFAM" id="SSF53807">
    <property type="entry name" value="Helical backbone' metal receptor"/>
    <property type="match status" value="1"/>
</dbReference>
<evidence type="ECO:0000256" key="4">
    <source>
        <dbReference type="ARBA" id="ARBA00022729"/>
    </source>
</evidence>
<keyword evidence="6" id="KW-0804">Transcription</keyword>
<dbReference type="GO" id="GO:0030288">
    <property type="term" value="C:outer membrane-bounded periplasmic space"/>
    <property type="evidence" value="ECO:0007669"/>
    <property type="project" value="TreeGrafter"/>
</dbReference>
<keyword evidence="4" id="KW-0732">Signal</keyword>
<dbReference type="Gene3D" id="3.40.50.1980">
    <property type="entry name" value="Nitrogenase molybdenum iron protein domain"/>
    <property type="match status" value="2"/>
</dbReference>
<dbReference type="Pfam" id="PF12833">
    <property type="entry name" value="HTH_18"/>
    <property type="match status" value="1"/>
</dbReference>
<dbReference type="SUPFAM" id="SSF46689">
    <property type="entry name" value="Homeodomain-like"/>
    <property type="match status" value="2"/>
</dbReference>
<evidence type="ECO:0000256" key="6">
    <source>
        <dbReference type="ARBA" id="ARBA00023163"/>
    </source>
</evidence>
<protein>
    <recommendedName>
        <fullName evidence="11">AraC family transcriptional regulator</fullName>
    </recommendedName>
</protein>
<dbReference type="GO" id="GO:0003700">
    <property type="term" value="F:DNA-binding transcription factor activity"/>
    <property type="evidence" value="ECO:0007669"/>
    <property type="project" value="InterPro"/>
</dbReference>
<keyword evidence="3" id="KW-0813">Transport</keyword>
<evidence type="ECO:0000313" key="9">
    <source>
        <dbReference type="EMBL" id="TKH44308.1"/>
    </source>
</evidence>
<feature type="domain" description="HTH araC/xylS-type" evidence="7">
    <location>
        <begin position="205"/>
        <end position="303"/>
    </location>
</feature>
<dbReference type="Pfam" id="PF01497">
    <property type="entry name" value="Peripla_BP_2"/>
    <property type="match status" value="1"/>
</dbReference>
<evidence type="ECO:0008006" key="11">
    <source>
        <dbReference type="Google" id="ProtNLM"/>
    </source>
</evidence>
<dbReference type="PROSITE" id="PS50983">
    <property type="entry name" value="FE_B12_PBP"/>
    <property type="match status" value="1"/>
</dbReference>
<dbReference type="InterPro" id="IPR051313">
    <property type="entry name" value="Bact_iron-sidero_bind"/>
</dbReference>
<organism evidence="9 10">
    <name type="scientific">Paenibacillus terrae</name>
    <dbReference type="NCBI Taxonomy" id="159743"/>
    <lineage>
        <taxon>Bacteria</taxon>
        <taxon>Bacillati</taxon>
        <taxon>Bacillota</taxon>
        <taxon>Bacilli</taxon>
        <taxon>Bacillales</taxon>
        <taxon>Paenibacillaceae</taxon>
        <taxon>Paenibacillus</taxon>
    </lineage>
</organism>
<accession>A0A4U2Q4E3</accession>
<comment type="similarity">
    <text evidence="2">Belongs to the bacterial solute-binding protein 8 family.</text>
</comment>
<evidence type="ECO:0000256" key="2">
    <source>
        <dbReference type="ARBA" id="ARBA00008814"/>
    </source>
</evidence>
<dbReference type="Gene3D" id="1.10.10.60">
    <property type="entry name" value="Homeodomain-like"/>
    <property type="match status" value="2"/>
</dbReference>
<dbReference type="AlphaFoldDB" id="A0A4U2Q4E3"/>
<dbReference type="PANTHER" id="PTHR30532">
    <property type="entry name" value="IRON III DICITRATE-BINDING PERIPLASMIC PROTEIN"/>
    <property type="match status" value="1"/>
</dbReference>